<dbReference type="GO" id="GO:0002949">
    <property type="term" value="P:tRNA threonylcarbamoyladenosine modification"/>
    <property type="evidence" value="ECO:0007669"/>
    <property type="project" value="InterPro"/>
</dbReference>
<dbReference type="Gene3D" id="3.30.420.40">
    <property type="match status" value="2"/>
</dbReference>
<organism evidence="2 3">
    <name type="scientific">Carnobacterium viridans</name>
    <dbReference type="NCBI Taxonomy" id="174587"/>
    <lineage>
        <taxon>Bacteria</taxon>
        <taxon>Bacillati</taxon>
        <taxon>Bacillota</taxon>
        <taxon>Bacilli</taxon>
        <taxon>Lactobacillales</taxon>
        <taxon>Carnobacteriaceae</taxon>
        <taxon>Carnobacterium</taxon>
    </lineage>
</organism>
<dbReference type="InterPro" id="IPR000905">
    <property type="entry name" value="Gcp-like_dom"/>
</dbReference>
<proteinExistence type="predicted"/>
<dbReference type="Proteomes" id="UP000199481">
    <property type="component" value="Unassembled WGS sequence"/>
</dbReference>
<dbReference type="Pfam" id="PF00814">
    <property type="entry name" value="TsaD"/>
    <property type="match status" value="1"/>
</dbReference>
<accession>A0A1H0YXS3</accession>
<feature type="domain" description="Gcp-like" evidence="1">
    <location>
        <begin position="31"/>
        <end position="224"/>
    </location>
</feature>
<dbReference type="InterPro" id="IPR043129">
    <property type="entry name" value="ATPase_NBD"/>
</dbReference>
<dbReference type="EMBL" id="FNJW01000008">
    <property type="protein sequence ID" value="SDQ19985.1"/>
    <property type="molecule type" value="Genomic_DNA"/>
</dbReference>
<dbReference type="InterPro" id="IPR022496">
    <property type="entry name" value="T6A_TsaB"/>
</dbReference>
<dbReference type="PANTHER" id="PTHR11735">
    <property type="entry name" value="TRNA N6-ADENOSINE THREONYLCARBAMOYLTRANSFERASE"/>
    <property type="match status" value="1"/>
</dbReference>
<dbReference type="CDD" id="cd24032">
    <property type="entry name" value="ASKHA_NBD_TsaB"/>
    <property type="match status" value="1"/>
</dbReference>
<sequence length="240" mass="27083">MKVLAIDTSNQAMSIAVLDGERIIGEMTTTIKRNHSERLMPAIDELMNDIQWKPSELDRIVVAKGPGSYTGLRIGVTIAKTLAWTLGVELVGISSLKTLAGNCESSTHYLVPLFDARRKNIYTGLYQWQNGNLVQIEPDTHISAELWAEHLSKREGTFELIGEDRSLYTDTFEQHLTNRVFEAPLKDHLPKAGVLGLLGIKEEPVDAHMFTPDYLKLAEAEENWRKEHPDQLEEAYVEKI</sequence>
<keyword evidence="3" id="KW-1185">Reference proteome</keyword>
<dbReference type="OrthoDB" id="9784166at2"/>
<dbReference type="AlphaFoldDB" id="A0A1H0YXS3"/>
<dbReference type="RefSeq" id="WP_035020043.1">
    <property type="nucleotide sequence ID" value="NZ_CP084916.1"/>
</dbReference>
<name>A0A1H0YXS3_9LACT</name>
<evidence type="ECO:0000313" key="2">
    <source>
        <dbReference type="EMBL" id="SDQ19985.1"/>
    </source>
</evidence>
<dbReference type="GO" id="GO:0005829">
    <property type="term" value="C:cytosol"/>
    <property type="evidence" value="ECO:0007669"/>
    <property type="project" value="TreeGrafter"/>
</dbReference>
<dbReference type="PANTHER" id="PTHR11735:SF11">
    <property type="entry name" value="TRNA THREONYLCARBAMOYLADENOSINE BIOSYNTHESIS PROTEIN TSAB"/>
    <property type="match status" value="1"/>
</dbReference>
<dbReference type="SUPFAM" id="SSF53067">
    <property type="entry name" value="Actin-like ATPase domain"/>
    <property type="match status" value="2"/>
</dbReference>
<gene>
    <name evidence="2" type="ORF">SAMN04487752_1214</name>
</gene>
<evidence type="ECO:0000259" key="1">
    <source>
        <dbReference type="Pfam" id="PF00814"/>
    </source>
</evidence>
<evidence type="ECO:0000313" key="3">
    <source>
        <dbReference type="Proteomes" id="UP000199481"/>
    </source>
</evidence>
<reference evidence="3" key="1">
    <citation type="submission" date="2016-10" db="EMBL/GenBank/DDBJ databases">
        <authorList>
            <person name="Varghese N."/>
            <person name="Submissions S."/>
        </authorList>
    </citation>
    <scope>NUCLEOTIDE SEQUENCE [LARGE SCALE GENOMIC DNA]</scope>
    <source>
        <strain evidence="3">MPL-11</strain>
    </source>
</reference>
<protein>
    <submittedName>
        <fullName evidence="2">tRNA threonylcarbamoyladenosine biosynthesis protein TsaB</fullName>
    </submittedName>
</protein>
<dbReference type="NCBIfam" id="TIGR03725">
    <property type="entry name" value="T6A_YeaZ"/>
    <property type="match status" value="1"/>
</dbReference>